<accession>A0A1F5L246</accession>
<keyword evidence="3" id="KW-1185">Reference proteome</keyword>
<gene>
    <name evidence="2" type="ORF">PENARI_c050G12567</name>
</gene>
<name>A0A1F5L246_PENAI</name>
<dbReference type="AlphaFoldDB" id="A0A1F5L246"/>
<reference evidence="2 3" key="1">
    <citation type="journal article" date="2016" name="Sci. Rep.">
        <title>Penicillium arizonense, a new, genome sequenced fungal species, reveals a high chemical diversity in secreted metabolites.</title>
        <authorList>
            <person name="Grijseels S."/>
            <person name="Nielsen J.C."/>
            <person name="Randelovic M."/>
            <person name="Nielsen J."/>
            <person name="Nielsen K.F."/>
            <person name="Workman M."/>
            <person name="Frisvad J.C."/>
        </authorList>
    </citation>
    <scope>NUCLEOTIDE SEQUENCE [LARGE SCALE GENOMIC DNA]</scope>
    <source>
        <strain evidence="2 3">CBS 141311</strain>
    </source>
</reference>
<sequence>MSSSSPSAPHALIRHGSHLRSQQSAYCFSLQNYRNETGGIGRIPTAT</sequence>
<dbReference type="GeneID" id="34582118"/>
<dbReference type="RefSeq" id="XP_022482763.1">
    <property type="nucleotide sequence ID" value="XM_022637384.1"/>
</dbReference>
<comment type="caution">
    <text evidence="2">The sequence shown here is derived from an EMBL/GenBank/DDBJ whole genome shotgun (WGS) entry which is preliminary data.</text>
</comment>
<dbReference type="Proteomes" id="UP000177622">
    <property type="component" value="Unassembled WGS sequence"/>
</dbReference>
<feature type="region of interest" description="Disordered" evidence="1">
    <location>
        <begin position="1"/>
        <end position="20"/>
    </location>
</feature>
<dbReference type="EMBL" id="LXJU01000050">
    <property type="protein sequence ID" value="OGE47303.1"/>
    <property type="molecule type" value="Genomic_DNA"/>
</dbReference>
<protein>
    <submittedName>
        <fullName evidence="2">Uncharacterized protein</fullName>
    </submittedName>
</protein>
<organism evidence="2 3">
    <name type="scientific">Penicillium arizonense</name>
    <dbReference type="NCBI Taxonomy" id="1835702"/>
    <lineage>
        <taxon>Eukaryota</taxon>
        <taxon>Fungi</taxon>
        <taxon>Dikarya</taxon>
        <taxon>Ascomycota</taxon>
        <taxon>Pezizomycotina</taxon>
        <taxon>Eurotiomycetes</taxon>
        <taxon>Eurotiomycetidae</taxon>
        <taxon>Eurotiales</taxon>
        <taxon>Aspergillaceae</taxon>
        <taxon>Penicillium</taxon>
    </lineage>
</organism>
<proteinExistence type="predicted"/>
<evidence type="ECO:0000313" key="2">
    <source>
        <dbReference type="EMBL" id="OGE47303.1"/>
    </source>
</evidence>
<evidence type="ECO:0000256" key="1">
    <source>
        <dbReference type="SAM" id="MobiDB-lite"/>
    </source>
</evidence>
<evidence type="ECO:0000313" key="3">
    <source>
        <dbReference type="Proteomes" id="UP000177622"/>
    </source>
</evidence>